<evidence type="ECO:0000313" key="4">
    <source>
        <dbReference type="Proteomes" id="UP000621210"/>
    </source>
</evidence>
<keyword evidence="3" id="KW-0378">Hydrolase</keyword>
<keyword evidence="4" id="KW-1185">Reference proteome</keyword>
<comment type="caution">
    <text evidence="3">The sequence shown here is derived from an EMBL/GenBank/DDBJ whole genome shotgun (WGS) entry which is preliminary data.</text>
</comment>
<gene>
    <name evidence="3" type="ORF">H0H10_22205</name>
</gene>
<name>A0A926L593_9ACTN</name>
<dbReference type="PANTHER" id="PTHR22946">
    <property type="entry name" value="DIENELACTONE HYDROLASE DOMAIN-CONTAINING PROTEIN-RELATED"/>
    <property type="match status" value="1"/>
</dbReference>
<sequence length="217" mass="23123">MISDTVSVPADHVTLDGDLAVPASARAVVLLPHGVDTVRHNPRSRSIAAQLHTAGFATLLVDLLSEREDEGDTGARRFDAGMLPRRIVAAVDWVKIQPSTRKLPVVLFGAGTQANAVLEAAADLPDRVLTVVLCGARPDPEADAIERVRIPVLFIAGGQEPALLRVTQEAARRLEPPHAVRVVAGATHLFEEPGALDEAVALAGDWCDEQLRSVTRP</sequence>
<proteinExistence type="inferred from homology"/>
<feature type="domain" description="Dienelactone hydrolase" evidence="2">
    <location>
        <begin position="17"/>
        <end position="196"/>
    </location>
</feature>
<accession>A0A926L593</accession>
<dbReference type="Gene3D" id="3.40.50.1820">
    <property type="entry name" value="alpha/beta hydrolase"/>
    <property type="match status" value="1"/>
</dbReference>
<organism evidence="3 4">
    <name type="scientific">Streptomyces griseicoloratus</name>
    <dbReference type="NCBI Taxonomy" id="2752516"/>
    <lineage>
        <taxon>Bacteria</taxon>
        <taxon>Bacillati</taxon>
        <taxon>Actinomycetota</taxon>
        <taxon>Actinomycetes</taxon>
        <taxon>Kitasatosporales</taxon>
        <taxon>Streptomycetaceae</taxon>
        <taxon>Streptomyces</taxon>
    </lineage>
</organism>
<dbReference type="Pfam" id="PF01738">
    <property type="entry name" value="DLH"/>
    <property type="match status" value="1"/>
</dbReference>
<comment type="similarity">
    <text evidence="1">Belongs to the AB hydrolase superfamily.</text>
</comment>
<evidence type="ECO:0000256" key="1">
    <source>
        <dbReference type="ARBA" id="ARBA00008645"/>
    </source>
</evidence>
<dbReference type="GO" id="GO:0016787">
    <property type="term" value="F:hydrolase activity"/>
    <property type="evidence" value="ECO:0007669"/>
    <property type="project" value="UniProtKB-KW"/>
</dbReference>
<dbReference type="InterPro" id="IPR050261">
    <property type="entry name" value="FrsA_esterase"/>
</dbReference>
<dbReference type="RefSeq" id="WP_188182778.1">
    <property type="nucleotide sequence ID" value="NZ_JACVQF010000200.1"/>
</dbReference>
<evidence type="ECO:0000313" key="3">
    <source>
        <dbReference type="EMBL" id="MBD0421831.1"/>
    </source>
</evidence>
<dbReference type="Proteomes" id="UP000621210">
    <property type="component" value="Unassembled WGS sequence"/>
</dbReference>
<reference evidence="3" key="1">
    <citation type="submission" date="2020-09" db="EMBL/GenBank/DDBJ databases">
        <title>Streptomyces grisecoloratus sp. nov., isolated from cotton soil.</title>
        <authorList>
            <person name="Xing L."/>
        </authorList>
    </citation>
    <scope>NUCLEOTIDE SEQUENCE</scope>
    <source>
        <strain evidence="3">TRM S81-3</strain>
    </source>
</reference>
<dbReference type="AlphaFoldDB" id="A0A926L593"/>
<dbReference type="InterPro" id="IPR029058">
    <property type="entry name" value="AB_hydrolase_fold"/>
</dbReference>
<reference evidence="3" key="2">
    <citation type="submission" date="2020-09" db="EMBL/GenBank/DDBJ databases">
        <authorList>
            <person name="Luo X."/>
        </authorList>
    </citation>
    <scope>NUCLEOTIDE SEQUENCE</scope>
    <source>
        <strain evidence="3">TRM S81-3</strain>
    </source>
</reference>
<dbReference type="EMBL" id="JACVQF010000200">
    <property type="protein sequence ID" value="MBD0421831.1"/>
    <property type="molecule type" value="Genomic_DNA"/>
</dbReference>
<dbReference type="InterPro" id="IPR002925">
    <property type="entry name" value="Dienelactn_hydro"/>
</dbReference>
<protein>
    <submittedName>
        <fullName evidence="3">Dienelactone hydrolase family protein</fullName>
    </submittedName>
</protein>
<dbReference type="SUPFAM" id="SSF53474">
    <property type="entry name" value="alpha/beta-Hydrolases"/>
    <property type="match status" value="1"/>
</dbReference>
<evidence type="ECO:0000259" key="2">
    <source>
        <dbReference type="Pfam" id="PF01738"/>
    </source>
</evidence>